<accession>A0A369WRG6</accession>
<keyword evidence="6" id="KW-1185">Reference proteome</keyword>
<proteinExistence type="inferred from homology"/>
<evidence type="ECO:0000256" key="2">
    <source>
        <dbReference type="PIRNR" id="PIRNR006241"/>
    </source>
</evidence>
<dbReference type="RefSeq" id="WP_114694295.1">
    <property type="nucleotide sequence ID" value="NZ_QQOH01000001.1"/>
</dbReference>
<dbReference type="EC" id="5.3.1.22" evidence="5"/>
<organism evidence="5 6">
    <name type="scientific">Motiliproteus coralliicola</name>
    <dbReference type="NCBI Taxonomy" id="2283196"/>
    <lineage>
        <taxon>Bacteria</taxon>
        <taxon>Pseudomonadati</taxon>
        <taxon>Pseudomonadota</taxon>
        <taxon>Gammaproteobacteria</taxon>
        <taxon>Oceanospirillales</taxon>
        <taxon>Oceanospirillaceae</taxon>
        <taxon>Motiliproteus</taxon>
    </lineage>
</organism>
<reference evidence="5 6" key="1">
    <citation type="submission" date="2018-07" db="EMBL/GenBank/DDBJ databases">
        <title>Motiliproteus coralliicola sp. nov., a bacterium isolated from Coral.</title>
        <authorList>
            <person name="Wang G."/>
        </authorList>
    </citation>
    <scope>NUCLEOTIDE SEQUENCE [LARGE SCALE GENOMIC DNA]</scope>
    <source>
        <strain evidence="5 6">C34</strain>
    </source>
</reference>
<sequence>MPKFCANLSLLFTEHPLEQRFQAAADAGFDAVEIQFPYSLSAAELQQQLHSAKQQLVLINLPAGDWQAGERGIACLPERDQEFRDGVEQALAYAIATGCRQINCLAGIRPATLSADAALEIMAERCRYAAIKLDHQGIQLNIEAINSFDIPGFLINNSSLALELIERIGQDNVRLQYDLYHMHRMEGPVLERLAQLLPKIGHIQLADHPGRHEPGTGEIDYPALLAELDRLGYTGRVALEYNPKQSTLAGLDWLAPYRND</sequence>
<dbReference type="NCBIfam" id="TIGR03234">
    <property type="entry name" value="OH-pyruv-isom"/>
    <property type="match status" value="1"/>
</dbReference>
<evidence type="ECO:0000313" key="5">
    <source>
        <dbReference type="EMBL" id="RDE24708.1"/>
    </source>
</evidence>
<dbReference type="InterPro" id="IPR017643">
    <property type="entry name" value="Hydroxypyruvate_isomerase"/>
</dbReference>
<evidence type="ECO:0000259" key="4">
    <source>
        <dbReference type="Pfam" id="PF01261"/>
    </source>
</evidence>
<dbReference type="FunFam" id="3.20.20.150:FF:000007">
    <property type="entry name" value="Hydroxypyruvate isomerase"/>
    <property type="match status" value="1"/>
</dbReference>
<dbReference type="InterPro" id="IPR050417">
    <property type="entry name" value="Sugar_Epim/Isomerase"/>
</dbReference>
<dbReference type="SUPFAM" id="SSF51658">
    <property type="entry name" value="Xylose isomerase-like"/>
    <property type="match status" value="1"/>
</dbReference>
<feature type="active site" description="Proton donor/acceptor" evidence="3">
    <location>
        <position position="240"/>
    </location>
</feature>
<dbReference type="AlphaFoldDB" id="A0A369WRG6"/>
<name>A0A369WRG6_9GAMM</name>
<comment type="caution">
    <text evidence="5">The sequence shown here is derived from an EMBL/GenBank/DDBJ whole genome shotgun (WGS) entry which is preliminary data.</text>
</comment>
<keyword evidence="1 2" id="KW-0413">Isomerase</keyword>
<dbReference type="GO" id="GO:0046487">
    <property type="term" value="P:glyoxylate metabolic process"/>
    <property type="evidence" value="ECO:0007669"/>
    <property type="project" value="TreeGrafter"/>
</dbReference>
<dbReference type="GO" id="GO:0008903">
    <property type="term" value="F:hydroxypyruvate isomerase activity"/>
    <property type="evidence" value="ECO:0007669"/>
    <property type="project" value="UniProtKB-EC"/>
</dbReference>
<dbReference type="EMBL" id="QQOH01000001">
    <property type="protein sequence ID" value="RDE24708.1"/>
    <property type="molecule type" value="Genomic_DNA"/>
</dbReference>
<evidence type="ECO:0000313" key="6">
    <source>
        <dbReference type="Proteomes" id="UP000253769"/>
    </source>
</evidence>
<comment type="similarity">
    <text evidence="2">Belongs to the hyi family.</text>
</comment>
<dbReference type="InterPro" id="IPR013022">
    <property type="entry name" value="Xyl_isomerase-like_TIM-brl"/>
</dbReference>
<dbReference type="InterPro" id="IPR036237">
    <property type="entry name" value="Xyl_isomerase-like_sf"/>
</dbReference>
<dbReference type="PANTHER" id="PTHR43489:SF13">
    <property type="entry name" value="HYDROXYPYRUVATE ISOMERASE"/>
    <property type="match status" value="1"/>
</dbReference>
<evidence type="ECO:0000256" key="1">
    <source>
        <dbReference type="ARBA" id="ARBA00023235"/>
    </source>
</evidence>
<dbReference type="PIRSF" id="PIRSF006241">
    <property type="entry name" value="HyI"/>
    <property type="match status" value="1"/>
</dbReference>
<dbReference type="Gene3D" id="3.20.20.150">
    <property type="entry name" value="Divalent-metal-dependent TIM barrel enzymes"/>
    <property type="match status" value="1"/>
</dbReference>
<dbReference type="Proteomes" id="UP000253769">
    <property type="component" value="Unassembled WGS sequence"/>
</dbReference>
<dbReference type="PANTHER" id="PTHR43489">
    <property type="entry name" value="ISOMERASE"/>
    <property type="match status" value="1"/>
</dbReference>
<feature type="domain" description="Xylose isomerase-like TIM barrel" evidence="4">
    <location>
        <begin position="21"/>
        <end position="255"/>
    </location>
</feature>
<dbReference type="OrthoDB" id="9786584at2"/>
<evidence type="ECO:0000256" key="3">
    <source>
        <dbReference type="PIRSR" id="PIRSR006241-50"/>
    </source>
</evidence>
<feature type="active site" description="Proton donor/acceptor" evidence="3">
    <location>
        <position position="143"/>
    </location>
</feature>
<dbReference type="Pfam" id="PF01261">
    <property type="entry name" value="AP_endonuc_2"/>
    <property type="match status" value="1"/>
</dbReference>
<gene>
    <name evidence="5" type="primary">hyi</name>
    <name evidence="5" type="ORF">DV711_03730</name>
</gene>
<protein>
    <submittedName>
        <fullName evidence="5">Hydroxypyruvate isomerase</fullName>
        <ecNumber evidence="5">5.3.1.22</ecNumber>
    </submittedName>
</protein>
<dbReference type="InterPro" id="IPR026040">
    <property type="entry name" value="HyI-like"/>
</dbReference>
<keyword evidence="5" id="KW-0670">Pyruvate</keyword>